<dbReference type="eggNOG" id="ENOG502S3ZS">
    <property type="taxonomic scope" value="Eukaryota"/>
</dbReference>
<dbReference type="KEGG" id="tpf:TPHA_0P00150"/>
<protein>
    <submittedName>
        <fullName evidence="2">Uncharacterized protein</fullName>
    </submittedName>
</protein>
<evidence type="ECO:0000313" key="2">
    <source>
        <dbReference type="EMBL" id="CCE66173.1"/>
    </source>
</evidence>
<dbReference type="AlphaFoldDB" id="G8C1Z5"/>
<evidence type="ECO:0000256" key="1">
    <source>
        <dbReference type="SAM" id="MobiDB-lite"/>
    </source>
</evidence>
<name>G8C1Z5_TETPH</name>
<dbReference type="RefSeq" id="XP_003688607.1">
    <property type="nucleotide sequence ID" value="XM_003688559.1"/>
</dbReference>
<reference evidence="2 3" key="1">
    <citation type="journal article" date="2011" name="Proc. Natl. Acad. Sci. U.S.A.">
        <title>Evolutionary erosion of yeast sex chromosomes by mating-type switching accidents.</title>
        <authorList>
            <person name="Gordon J.L."/>
            <person name="Armisen D."/>
            <person name="Proux-Wera E."/>
            <person name="Oheigeartaigh S.S."/>
            <person name="Byrne K.P."/>
            <person name="Wolfe K.H."/>
        </authorList>
    </citation>
    <scope>NUCLEOTIDE SEQUENCE [LARGE SCALE GENOMIC DNA]</scope>
    <source>
        <strain evidence="3">ATCC 24235 / CBS 4417 / NBRC 1672 / NRRL Y-8282 / UCD 70-5</strain>
    </source>
</reference>
<gene>
    <name evidence="2" type="primary">TPHA0P00150</name>
    <name evidence="2" type="ordered locus">TPHA_0P00150</name>
</gene>
<feature type="region of interest" description="Disordered" evidence="1">
    <location>
        <begin position="1"/>
        <end position="75"/>
    </location>
</feature>
<organism evidence="2 3">
    <name type="scientific">Tetrapisispora phaffii (strain ATCC 24235 / CBS 4417 / NBRC 1672 / NRRL Y-8282 / UCD 70-5)</name>
    <name type="common">Yeast</name>
    <name type="synonym">Fabospora phaffii</name>
    <dbReference type="NCBI Taxonomy" id="1071381"/>
    <lineage>
        <taxon>Eukaryota</taxon>
        <taxon>Fungi</taxon>
        <taxon>Dikarya</taxon>
        <taxon>Ascomycota</taxon>
        <taxon>Saccharomycotina</taxon>
        <taxon>Saccharomycetes</taxon>
        <taxon>Saccharomycetales</taxon>
        <taxon>Saccharomycetaceae</taxon>
        <taxon>Tetrapisispora</taxon>
    </lineage>
</organism>
<accession>G8C1Z5</accession>
<dbReference type="GeneID" id="11530782"/>
<dbReference type="Proteomes" id="UP000005666">
    <property type="component" value="Chromosome 16"/>
</dbReference>
<dbReference type="HOGENOM" id="CLU_086083_0_0_1"/>
<dbReference type="OrthoDB" id="4060584at2759"/>
<dbReference type="STRING" id="1071381.G8C1Z5"/>
<evidence type="ECO:0000313" key="3">
    <source>
        <dbReference type="Proteomes" id="UP000005666"/>
    </source>
</evidence>
<keyword evidence="3" id="KW-1185">Reference proteome</keyword>
<proteinExistence type="predicted"/>
<dbReference type="EMBL" id="HE612871">
    <property type="protein sequence ID" value="CCE66173.1"/>
    <property type="molecule type" value="Genomic_DNA"/>
</dbReference>
<sequence>MMEPSTPPRSSAAQFETPREHRANGPVTPAEGRRPLQFNLKASLLPPPVQQQQLKSPEYTPRRGSIKRRLGHEESVQMGAGSNLFGKLAEATLDQKLHKTCPGTPSHKIIADHNIEDYVQAPRPDDADDDDFEDVVQAPLANPFANESTLTKEDYRRRHEQLLTDHPELQSTITYCNKDGDVVKQKTLTQEEQDRFKPKKLFADQLDK</sequence>